<dbReference type="RefSeq" id="WP_244194087.1">
    <property type="nucleotide sequence ID" value="NZ_CABMNB010000017.1"/>
</dbReference>
<keyword evidence="2" id="KW-0255">Endonuclease</keyword>
<keyword evidence="3" id="KW-1185">Reference proteome</keyword>
<name>A0ABT4FPJ5_PANTH</name>
<keyword evidence="2" id="KW-0378">Hydrolase</keyword>
<sequence>MIKKGQPQWKIEQRRLKEGRGQGHFADYQPYVKTYDFSSDGVRSRDLGWKSERIHHFMSRGEYYYYLVLEFSDRIVDIREQYPLLPKERTIEIANELNVPHPSDDNGDPVVMTTDFNITILGEKHPEDLRDVIRTVKPTMELTTATLQKLEIERRFFEEKGMDWGVVIDDIKPSNLFFNLDWIYDSYYLSAKADLNPNNVSFVAPHIFDAINNSEAPPSEKVTTVFHNGGRDLDYYLISDYNEVAIEKLIQQNDWRKIENSGGIVSDHINVYKKQIQNLHQEYERYEKLFLDNPVKFNHD</sequence>
<dbReference type="InterPro" id="IPR011856">
    <property type="entry name" value="tRNA_endonuc-like_dom_sf"/>
</dbReference>
<reference evidence="2 3" key="1">
    <citation type="submission" date="2022-05" db="EMBL/GenBank/DDBJ databases">
        <title>Genome Sequencing of Bee-Associated Microbes.</title>
        <authorList>
            <person name="Dunlap C."/>
        </authorList>
    </citation>
    <scope>NUCLEOTIDE SEQUENCE [LARGE SCALE GENOMIC DNA]</scope>
    <source>
        <strain evidence="2 3">NRRL B-14613</strain>
    </source>
</reference>
<keyword evidence="2" id="KW-0540">Nuclease</keyword>
<evidence type="ECO:0000313" key="3">
    <source>
        <dbReference type="Proteomes" id="UP001209276"/>
    </source>
</evidence>
<dbReference type="EMBL" id="JAMDMM010000008">
    <property type="protein sequence ID" value="MCY9606074.1"/>
    <property type="molecule type" value="Genomic_DNA"/>
</dbReference>
<evidence type="ECO:0000313" key="2">
    <source>
        <dbReference type="EMBL" id="MCY9606074.1"/>
    </source>
</evidence>
<dbReference type="Gene3D" id="3.40.1350.10">
    <property type="match status" value="1"/>
</dbReference>
<dbReference type="CDD" id="cd22362">
    <property type="entry name" value="TnsA_endonuclease-like"/>
    <property type="match status" value="1"/>
</dbReference>
<comment type="caution">
    <text evidence="2">The sequence shown here is derived from an EMBL/GenBank/DDBJ whole genome shotgun (WGS) entry which is preliminary data.</text>
</comment>
<evidence type="ECO:0000259" key="1">
    <source>
        <dbReference type="Pfam" id="PF08722"/>
    </source>
</evidence>
<gene>
    <name evidence="2" type="ORF">M5W83_02620</name>
</gene>
<accession>A0ABT4FPJ5</accession>
<dbReference type="InterPro" id="IPR014833">
    <property type="entry name" value="TnsA_N"/>
</dbReference>
<dbReference type="SUPFAM" id="SSF52980">
    <property type="entry name" value="Restriction endonuclease-like"/>
    <property type="match status" value="1"/>
</dbReference>
<feature type="domain" description="TnsA endonuclease N-terminal" evidence="1">
    <location>
        <begin position="73"/>
        <end position="167"/>
    </location>
</feature>
<dbReference type="GO" id="GO:0004519">
    <property type="term" value="F:endonuclease activity"/>
    <property type="evidence" value="ECO:0007669"/>
    <property type="project" value="UniProtKB-KW"/>
</dbReference>
<proteinExistence type="predicted"/>
<dbReference type="Pfam" id="PF08722">
    <property type="entry name" value="Tn7_TnsA-like_N"/>
    <property type="match status" value="1"/>
</dbReference>
<protein>
    <submittedName>
        <fullName evidence="2">TnsA endonuclease N-terminal domain-containing protein</fullName>
    </submittedName>
</protein>
<organism evidence="2 3">
    <name type="scientific">Paenibacillus thiaminolyticus</name>
    <name type="common">Bacillus thiaminolyticus</name>
    <dbReference type="NCBI Taxonomy" id="49283"/>
    <lineage>
        <taxon>Bacteria</taxon>
        <taxon>Bacillati</taxon>
        <taxon>Bacillota</taxon>
        <taxon>Bacilli</taxon>
        <taxon>Bacillales</taxon>
        <taxon>Paenibacillaceae</taxon>
        <taxon>Paenibacillus</taxon>
    </lineage>
</organism>
<dbReference type="Proteomes" id="UP001209276">
    <property type="component" value="Unassembled WGS sequence"/>
</dbReference>
<dbReference type="InterPro" id="IPR011335">
    <property type="entry name" value="Restrct_endonuc-II-like"/>
</dbReference>
<dbReference type="GeneID" id="76996980"/>